<feature type="transmembrane region" description="Helical" evidence="8">
    <location>
        <begin position="373"/>
        <end position="400"/>
    </location>
</feature>
<protein>
    <submittedName>
        <fullName evidence="10">C4-dicarboxylate ABC transporter permease</fullName>
    </submittedName>
</protein>
<dbReference type="PANTHER" id="PTHR33362:SF7">
    <property type="entry name" value="SLL1103 PROTEIN"/>
    <property type="match status" value="1"/>
</dbReference>
<evidence type="ECO:0000256" key="6">
    <source>
        <dbReference type="ARBA" id="ARBA00023136"/>
    </source>
</evidence>
<keyword evidence="5 8" id="KW-1133">Transmembrane helix</keyword>
<evidence type="ECO:0000259" key="9">
    <source>
        <dbReference type="Pfam" id="PF06808"/>
    </source>
</evidence>
<keyword evidence="6 8" id="KW-0472">Membrane</keyword>
<dbReference type="GO" id="GO:0005886">
    <property type="term" value="C:plasma membrane"/>
    <property type="evidence" value="ECO:0007669"/>
    <property type="project" value="UniProtKB-SubCell"/>
</dbReference>
<keyword evidence="3 7" id="KW-0997">Cell inner membrane</keyword>
<dbReference type="GO" id="GO:0022857">
    <property type="term" value="F:transmembrane transporter activity"/>
    <property type="evidence" value="ECO:0007669"/>
    <property type="project" value="UniProtKB-UniRule"/>
</dbReference>
<name>A0A8J3GXG6_9RHOB</name>
<keyword evidence="7" id="KW-0813">Transport</keyword>
<evidence type="ECO:0000313" key="10">
    <source>
        <dbReference type="EMBL" id="GHF47079.1"/>
    </source>
</evidence>
<dbReference type="Pfam" id="PF06808">
    <property type="entry name" value="DctM"/>
    <property type="match status" value="1"/>
</dbReference>
<dbReference type="Proteomes" id="UP000626220">
    <property type="component" value="Unassembled WGS sequence"/>
</dbReference>
<organism evidence="10 11">
    <name type="scientific">Seohaeicola zhoushanensis</name>
    <dbReference type="NCBI Taxonomy" id="1569283"/>
    <lineage>
        <taxon>Bacteria</taxon>
        <taxon>Pseudomonadati</taxon>
        <taxon>Pseudomonadota</taxon>
        <taxon>Alphaproteobacteria</taxon>
        <taxon>Rhodobacterales</taxon>
        <taxon>Roseobacteraceae</taxon>
        <taxon>Seohaeicola</taxon>
    </lineage>
</organism>
<reference evidence="10" key="1">
    <citation type="journal article" date="2014" name="Int. J. Syst. Evol. Microbiol.">
        <title>Complete genome sequence of Corynebacterium casei LMG S-19264T (=DSM 44701T), isolated from a smear-ripened cheese.</title>
        <authorList>
            <consortium name="US DOE Joint Genome Institute (JGI-PGF)"/>
            <person name="Walter F."/>
            <person name="Albersmeier A."/>
            <person name="Kalinowski J."/>
            <person name="Ruckert C."/>
        </authorList>
    </citation>
    <scope>NUCLEOTIDE SEQUENCE</scope>
    <source>
        <strain evidence="10">KCTC 42650</strain>
    </source>
</reference>
<feature type="transmembrane region" description="Helical" evidence="8">
    <location>
        <begin position="290"/>
        <end position="311"/>
    </location>
</feature>
<evidence type="ECO:0000256" key="7">
    <source>
        <dbReference type="RuleBase" id="RU369079"/>
    </source>
</evidence>
<feature type="transmembrane region" description="Helical" evidence="8">
    <location>
        <begin position="412"/>
        <end position="433"/>
    </location>
</feature>
<evidence type="ECO:0000256" key="2">
    <source>
        <dbReference type="ARBA" id="ARBA00022475"/>
    </source>
</evidence>
<evidence type="ECO:0000256" key="4">
    <source>
        <dbReference type="ARBA" id="ARBA00022692"/>
    </source>
</evidence>
<dbReference type="AlphaFoldDB" id="A0A8J3GXG6"/>
<feature type="transmembrane region" description="Helical" evidence="8">
    <location>
        <begin position="261"/>
        <end position="278"/>
    </location>
</feature>
<feature type="transmembrane region" description="Helical" evidence="8">
    <location>
        <begin position="68"/>
        <end position="87"/>
    </location>
</feature>
<proteinExistence type="predicted"/>
<keyword evidence="11" id="KW-1185">Reference proteome</keyword>
<feature type="transmembrane region" description="Helical" evidence="8">
    <location>
        <begin position="35"/>
        <end position="56"/>
    </location>
</feature>
<feature type="domain" description="TRAP C4-dicarboxylate transport system permease DctM subunit" evidence="9">
    <location>
        <begin position="19"/>
        <end position="435"/>
    </location>
</feature>
<comment type="function">
    <text evidence="7">Part of the tripartite ATP-independent periplasmic (TRAP) transport system.</text>
</comment>
<feature type="transmembrane region" description="Helical" evidence="8">
    <location>
        <begin position="107"/>
        <end position="136"/>
    </location>
</feature>
<comment type="caution">
    <text evidence="10">The sequence shown here is derived from an EMBL/GenBank/DDBJ whole genome shotgun (WGS) entry which is preliminary data.</text>
</comment>
<dbReference type="InterPro" id="IPR004681">
    <property type="entry name" value="TRAP_DctM"/>
</dbReference>
<dbReference type="PANTHER" id="PTHR33362">
    <property type="entry name" value="SIALIC ACID TRAP TRANSPORTER PERMEASE PROTEIN SIAT-RELATED"/>
    <property type="match status" value="1"/>
</dbReference>
<feature type="transmembrane region" description="Helical" evidence="8">
    <location>
        <begin position="12"/>
        <end position="29"/>
    </location>
</feature>
<sequence>MAALMLEFSNEIIGLIMIGVMLFAIFVGFPISFTLIFLGIIFGAWGIGIKLTVFLMTLQFYGSMMEQTLAAVPLFVFMGFMMEQAGLMERLFSAVQLMLARMKGSLFFAVLFVSVIFGAATGIVGASVTILGIMAASTMNRSGYDVRLAAGTITAGGTLGILIPPSIMLVVMGPVLEIPVTDLFAAAIIPGIMMAVLYLIYSVGRCWIDPTLGPVLPEELRATDRAHVLREFFLGLVPPSILIAFALGSILSGWATPTEGAGMGAFGSVVLTLLYRKFSWTRTYDALIKTLEISVLILFLVAASNFFGAVFSRLGTPTMITELLLGLDLSANMVVILILALIFVLGWPLEWVPIVLIILPIMAPVLHKLEVDMLWFAILVAVCLQTAWLSPPVALSAYFLKGVVPSWDLKDIYIGMMQFMVIQLLGLALVFLIPPLATWLPAYIYGN</sequence>
<evidence type="ECO:0000313" key="11">
    <source>
        <dbReference type="Proteomes" id="UP000626220"/>
    </source>
</evidence>
<feature type="transmembrane region" description="Helical" evidence="8">
    <location>
        <begin position="232"/>
        <end position="255"/>
    </location>
</feature>
<comment type="subcellular location">
    <subcellularLocation>
        <location evidence="1 7">Cell inner membrane</location>
        <topology evidence="1 7">Multi-pass membrane protein</topology>
    </subcellularLocation>
</comment>
<keyword evidence="4 8" id="KW-0812">Transmembrane</keyword>
<accession>A0A8J3GXG6</accession>
<evidence type="ECO:0000256" key="8">
    <source>
        <dbReference type="SAM" id="Phobius"/>
    </source>
</evidence>
<evidence type="ECO:0000256" key="1">
    <source>
        <dbReference type="ARBA" id="ARBA00004429"/>
    </source>
</evidence>
<dbReference type="InterPro" id="IPR010656">
    <property type="entry name" value="DctM"/>
</dbReference>
<feature type="transmembrane region" description="Helical" evidence="8">
    <location>
        <begin position="148"/>
        <end position="171"/>
    </location>
</feature>
<dbReference type="EMBL" id="BNCJ01000003">
    <property type="protein sequence ID" value="GHF47079.1"/>
    <property type="molecule type" value="Genomic_DNA"/>
</dbReference>
<feature type="transmembrane region" description="Helical" evidence="8">
    <location>
        <begin position="183"/>
        <end position="201"/>
    </location>
</feature>
<evidence type="ECO:0000256" key="5">
    <source>
        <dbReference type="ARBA" id="ARBA00022989"/>
    </source>
</evidence>
<keyword evidence="2" id="KW-1003">Cell membrane</keyword>
<evidence type="ECO:0000256" key="3">
    <source>
        <dbReference type="ARBA" id="ARBA00022519"/>
    </source>
</evidence>
<reference evidence="10" key="2">
    <citation type="submission" date="2020-09" db="EMBL/GenBank/DDBJ databases">
        <authorList>
            <person name="Sun Q."/>
            <person name="Kim S."/>
        </authorList>
    </citation>
    <scope>NUCLEOTIDE SEQUENCE</scope>
    <source>
        <strain evidence="10">KCTC 42650</strain>
    </source>
</reference>
<gene>
    <name evidence="10" type="ORF">GCM10017056_18480</name>
</gene>